<accession>A0A9P8RQZ7</accession>
<dbReference type="EMBL" id="JAGHQM010000413">
    <property type="protein sequence ID" value="KAH0562099.1"/>
    <property type="molecule type" value="Genomic_DNA"/>
</dbReference>
<protein>
    <submittedName>
        <fullName evidence="2">Uncharacterized protein</fullName>
    </submittedName>
</protein>
<evidence type="ECO:0000313" key="3">
    <source>
        <dbReference type="Proteomes" id="UP000750711"/>
    </source>
</evidence>
<name>A0A9P8RQZ7_9PEZI</name>
<comment type="caution">
    <text evidence="2">The sequence shown here is derived from an EMBL/GenBank/DDBJ whole genome shotgun (WGS) entry which is preliminary data.</text>
</comment>
<evidence type="ECO:0000313" key="2">
    <source>
        <dbReference type="EMBL" id="KAH0562099.1"/>
    </source>
</evidence>
<proteinExistence type="predicted"/>
<feature type="compositionally biased region" description="Basic and acidic residues" evidence="1">
    <location>
        <begin position="346"/>
        <end position="367"/>
    </location>
</feature>
<evidence type="ECO:0000256" key="1">
    <source>
        <dbReference type="SAM" id="MobiDB-lite"/>
    </source>
</evidence>
<gene>
    <name evidence="2" type="ORF">GP486_003204</name>
</gene>
<dbReference type="AlphaFoldDB" id="A0A9P8RQZ7"/>
<organism evidence="2 3">
    <name type="scientific">Trichoglossum hirsutum</name>
    <dbReference type="NCBI Taxonomy" id="265104"/>
    <lineage>
        <taxon>Eukaryota</taxon>
        <taxon>Fungi</taxon>
        <taxon>Dikarya</taxon>
        <taxon>Ascomycota</taxon>
        <taxon>Pezizomycotina</taxon>
        <taxon>Geoglossomycetes</taxon>
        <taxon>Geoglossales</taxon>
        <taxon>Geoglossaceae</taxon>
        <taxon>Trichoglossum</taxon>
    </lineage>
</organism>
<dbReference type="Proteomes" id="UP000750711">
    <property type="component" value="Unassembled WGS sequence"/>
</dbReference>
<feature type="region of interest" description="Disordered" evidence="1">
    <location>
        <begin position="333"/>
        <end position="374"/>
    </location>
</feature>
<sequence length="374" mass="42840">MLSYYCSTTTSEYQPFLDTPPLSPLPLSAGETPAKKLSTAATRVVEAFRRHEDGRLDRNQLAFQLKRQEYQEVLDYLEQDYSLKGWVDCKIRYNYDPATRLLEIYMPTTIHEKLTANVAVEIKRFTQQFSAQCALPSAFPAFLNAIHYMASSDIYAHDDPHYKRSPDAAFSHFDDQFPGIVIETSYSQKAESVEKRADEYIMMSNGNIKMVIGFDVEYRSNNQRVDTISVWRPMHGQDQGGPFLSTECTLNREPFRDADTRIPINPNHTLTIPLSAFASTSTLLTHSIPLADHATTIVAIPFLTLANYVTEAQEWETKRRNLQGVMDPVVVGRRKRRRASTPPETLTREDERVWEKKEKLSERKAELEDGTWGE</sequence>
<keyword evidence="3" id="KW-1185">Reference proteome</keyword>
<reference evidence="2" key="1">
    <citation type="submission" date="2021-03" db="EMBL/GenBank/DDBJ databases">
        <title>Comparative genomics and phylogenomic investigation of the class Geoglossomycetes provide insights into ecological specialization and systematics.</title>
        <authorList>
            <person name="Melie T."/>
            <person name="Pirro S."/>
            <person name="Miller A.N."/>
            <person name="Quandt A."/>
        </authorList>
    </citation>
    <scope>NUCLEOTIDE SEQUENCE</scope>
    <source>
        <strain evidence="2">CAQ_001_2017</strain>
    </source>
</reference>